<evidence type="ECO:0000256" key="1">
    <source>
        <dbReference type="ARBA" id="ARBA00005189"/>
    </source>
</evidence>
<evidence type="ECO:0000256" key="2">
    <source>
        <dbReference type="ARBA" id="ARBA00022679"/>
    </source>
</evidence>
<dbReference type="GO" id="GO:0003841">
    <property type="term" value="F:1-acylglycerol-3-phosphate O-acyltransferase activity"/>
    <property type="evidence" value="ECO:0007669"/>
    <property type="project" value="TreeGrafter"/>
</dbReference>
<keyword evidence="2 6" id="KW-0808">Transferase</keyword>
<dbReference type="SUPFAM" id="SSF69593">
    <property type="entry name" value="Glycerol-3-phosphate (1)-acyltransferase"/>
    <property type="match status" value="1"/>
</dbReference>
<keyword evidence="4" id="KW-0812">Transmembrane</keyword>
<dbReference type="RefSeq" id="WP_138572714.1">
    <property type="nucleotide sequence ID" value="NZ_CP040818.1"/>
</dbReference>
<dbReference type="CDD" id="cd07989">
    <property type="entry name" value="LPLAT_AGPAT-like"/>
    <property type="match status" value="1"/>
</dbReference>
<feature type="transmembrane region" description="Helical" evidence="4">
    <location>
        <begin position="7"/>
        <end position="29"/>
    </location>
</feature>
<protein>
    <submittedName>
        <fullName evidence="6">1-acyl-sn-glycerol-3-phosphate acyltransferase</fullName>
    </submittedName>
</protein>
<evidence type="ECO:0000256" key="4">
    <source>
        <dbReference type="SAM" id="Phobius"/>
    </source>
</evidence>
<keyword evidence="7" id="KW-1185">Reference proteome</keyword>
<evidence type="ECO:0000256" key="3">
    <source>
        <dbReference type="ARBA" id="ARBA00023315"/>
    </source>
</evidence>
<dbReference type="Pfam" id="PF01553">
    <property type="entry name" value="Acyltransferase"/>
    <property type="match status" value="1"/>
</dbReference>
<dbReference type="KEGG" id="ppru:FDP22_10465"/>
<reference evidence="6 7" key="1">
    <citation type="submission" date="2019-06" db="EMBL/GenBank/DDBJ databases">
        <title>Genome sequence of Rhodobacteraceae bacterium D4M1.</title>
        <authorList>
            <person name="Cao J."/>
        </authorList>
    </citation>
    <scope>NUCLEOTIDE SEQUENCE [LARGE SCALE GENOMIC DNA]</scope>
    <source>
        <strain evidence="6 7">D4M1</strain>
    </source>
</reference>
<evidence type="ECO:0000313" key="6">
    <source>
        <dbReference type="EMBL" id="QDL92159.1"/>
    </source>
</evidence>
<keyword evidence="3 6" id="KW-0012">Acyltransferase</keyword>
<proteinExistence type="predicted"/>
<sequence length="240" mass="26293">MTLLRSLLFDACLYGLMAVMGLLCAPLALASRDGAYWAVKLYCRIILRLLRLICGLRTEVRGTPPVGEVLVVAKHQSFLDIIMLVACLERPKFVMKAELKWAPVLGWYAMRIGCAPVQRSRKGAAMRQMVQDVAGSADDPGQMVIYPQGTRVAPGVTAPFKIGAGVLYQRLGQNCVPMATNAGVFWGRNSLYRRPGTAVIAFLDPIPQGLPLADFMKRVSVEIEEASQALEAEAGFRPQR</sequence>
<organism evidence="6 7">
    <name type="scientific">Paroceanicella profunda</name>
    <dbReference type="NCBI Taxonomy" id="2579971"/>
    <lineage>
        <taxon>Bacteria</taxon>
        <taxon>Pseudomonadati</taxon>
        <taxon>Pseudomonadota</taxon>
        <taxon>Alphaproteobacteria</taxon>
        <taxon>Rhodobacterales</taxon>
        <taxon>Paracoccaceae</taxon>
        <taxon>Paroceanicella</taxon>
    </lineage>
</organism>
<dbReference type="AlphaFoldDB" id="A0A5B8FZG5"/>
<name>A0A5B8FZG5_9RHOB</name>
<keyword evidence="4" id="KW-1133">Transmembrane helix</keyword>
<feature type="domain" description="Phospholipid/glycerol acyltransferase" evidence="5">
    <location>
        <begin position="69"/>
        <end position="183"/>
    </location>
</feature>
<dbReference type="PANTHER" id="PTHR10434:SF40">
    <property type="entry name" value="1-ACYL-SN-GLYCEROL-3-PHOSPHATE ACYLTRANSFERASE"/>
    <property type="match status" value="1"/>
</dbReference>
<dbReference type="InterPro" id="IPR002123">
    <property type="entry name" value="Plipid/glycerol_acylTrfase"/>
</dbReference>
<accession>A0A5B8FZG5</accession>
<dbReference type="OrthoDB" id="5290997at2"/>
<dbReference type="SMART" id="SM00563">
    <property type="entry name" value="PlsC"/>
    <property type="match status" value="1"/>
</dbReference>
<dbReference type="GO" id="GO:0006654">
    <property type="term" value="P:phosphatidic acid biosynthetic process"/>
    <property type="evidence" value="ECO:0007669"/>
    <property type="project" value="TreeGrafter"/>
</dbReference>
<dbReference type="EMBL" id="CP040818">
    <property type="protein sequence ID" value="QDL92159.1"/>
    <property type="molecule type" value="Genomic_DNA"/>
</dbReference>
<dbReference type="Proteomes" id="UP000305888">
    <property type="component" value="Chromosome"/>
</dbReference>
<evidence type="ECO:0000313" key="7">
    <source>
        <dbReference type="Proteomes" id="UP000305888"/>
    </source>
</evidence>
<dbReference type="PANTHER" id="PTHR10434">
    <property type="entry name" value="1-ACYL-SN-GLYCEROL-3-PHOSPHATE ACYLTRANSFERASE"/>
    <property type="match status" value="1"/>
</dbReference>
<gene>
    <name evidence="6" type="ORF">FDP22_10465</name>
</gene>
<comment type="pathway">
    <text evidence="1">Lipid metabolism.</text>
</comment>
<keyword evidence="4" id="KW-0472">Membrane</keyword>
<evidence type="ECO:0000259" key="5">
    <source>
        <dbReference type="SMART" id="SM00563"/>
    </source>
</evidence>